<keyword evidence="11" id="KW-0511">Multifunctional enzyme</keyword>
<evidence type="ECO:0000313" key="17">
    <source>
        <dbReference type="Proteomes" id="UP001198200"/>
    </source>
</evidence>
<dbReference type="SUPFAM" id="SSF52374">
    <property type="entry name" value="Nucleotidylyl transferase"/>
    <property type="match status" value="1"/>
</dbReference>
<accession>A0AAE3E4T3</accession>
<name>A0AAE3E4T3_9FIRM</name>
<dbReference type="GO" id="GO:0008531">
    <property type="term" value="F:riboflavin kinase activity"/>
    <property type="evidence" value="ECO:0007669"/>
    <property type="project" value="UniProtKB-UniRule"/>
</dbReference>
<evidence type="ECO:0000313" key="16">
    <source>
        <dbReference type="EMBL" id="MCC2221825.1"/>
    </source>
</evidence>
<feature type="domain" description="Riboflavin kinase" evidence="15">
    <location>
        <begin position="178"/>
        <end position="306"/>
    </location>
</feature>
<keyword evidence="8 14" id="KW-0418">Kinase</keyword>
<evidence type="ECO:0000256" key="5">
    <source>
        <dbReference type="ARBA" id="ARBA00022679"/>
    </source>
</evidence>
<keyword evidence="17" id="KW-1185">Reference proteome</keyword>
<dbReference type="Gene3D" id="3.40.50.620">
    <property type="entry name" value="HUPs"/>
    <property type="match status" value="1"/>
</dbReference>
<dbReference type="EC" id="2.7.7.2" evidence="14"/>
<protein>
    <recommendedName>
        <fullName evidence="14">Riboflavin biosynthesis protein</fullName>
    </recommendedName>
    <domain>
        <recommendedName>
            <fullName evidence="14">Riboflavin kinase</fullName>
            <ecNumber evidence="14">2.7.1.26</ecNumber>
        </recommendedName>
        <alternativeName>
            <fullName evidence="14">Flavokinase</fullName>
        </alternativeName>
    </domain>
    <domain>
        <recommendedName>
            <fullName evidence="14">FMN adenylyltransferase</fullName>
            <ecNumber evidence="14">2.7.7.2</ecNumber>
        </recommendedName>
        <alternativeName>
            <fullName evidence="14">FAD pyrophosphorylase</fullName>
        </alternativeName>
        <alternativeName>
            <fullName evidence="14">FAD synthase</fullName>
        </alternativeName>
    </domain>
</protein>
<dbReference type="GO" id="GO:0003919">
    <property type="term" value="F:FMN adenylyltransferase activity"/>
    <property type="evidence" value="ECO:0007669"/>
    <property type="project" value="UniProtKB-UniRule"/>
</dbReference>
<dbReference type="AlphaFoldDB" id="A0AAE3E4T3"/>
<dbReference type="GO" id="GO:0005524">
    <property type="term" value="F:ATP binding"/>
    <property type="evidence" value="ECO:0007669"/>
    <property type="project" value="UniProtKB-UniRule"/>
</dbReference>
<dbReference type="InterPro" id="IPR015864">
    <property type="entry name" value="FAD_synthase"/>
</dbReference>
<dbReference type="InterPro" id="IPR023468">
    <property type="entry name" value="Riboflavin_kinase"/>
</dbReference>
<comment type="catalytic activity">
    <reaction evidence="13 14">
        <text>FMN + ATP + H(+) = FAD + diphosphate</text>
        <dbReference type="Rhea" id="RHEA:17237"/>
        <dbReference type="ChEBI" id="CHEBI:15378"/>
        <dbReference type="ChEBI" id="CHEBI:30616"/>
        <dbReference type="ChEBI" id="CHEBI:33019"/>
        <dbReference type="ChEBI" id="CHEBI:57692"/>
        <dbReference type="ChEBI" id="CHEBI:58210"/>
        <dbReference type="EC" id="2.7.7.2"/>
    </reaction>
</comment>
<dbReference type="GO" id="GO:0009398">
    <property type="term" value="P:FMN biosynthetic process"/>
    <property type="evidence" value="ECO:0007669"/>
    <property type="project" value="UniProtKB-UniRule"/>
</dbReference>
<evidence type="ECO:0000256" key="3">
    <source>
        <dbReference type="ARBA" id="ARBA00022630"/>
    </source>
</evidence>
<dbReference type="InterPro" id="IPR023465">
    <property type="entry name" value="Riboflavin_kinase_dom_sf"/>
</dbReference>
<keyword evidence="9 14" id="KW-0274">FAD</keyword>
<dbReference type="GO" id="GO:0006747">
    <property type="term" value="P:FAD biosynthetic process"/>
    <property type="evidence" value="ECO:0007669"/>
    <property type="project" value="UniProtKB-UniRule"/>
</dbReference>
<evidence type="ECO:0000256" key="13">
    <source>
        <dbReference type="ARBA" id="ARBA00049494"/>
    </source>
</evidence>
<reference evidence="16 17" key="1">
    <citation type="submission" date="2021-10" db="EMBL/GenBank/DDBJ databases">
        <title>Anaerobic single-cell dispensing facilitates the cultivation of human gut bacteria.</title>
        <authorList>
            <person name="Afrizal A."/>
        </authorList>
    </citation>
    <scope>NUCLEOTIDE SEQUENCE [LARGE SCALE GENOMIC DNA]</scope>
    <source>
        <strain evidence="16 17">CLA-AA-H224</strain>
    </source>
</reference>
<dbReference type="Pfam" id="PF01687">
    <property type="entry name" value="Flavokinase"/>
    <property type="match status" value="1"/>
</dbReference>
<comment type="similarity">
    <text evidence="14">Belongs to the ribF family.</text>
</comment>
<comment type="pathway">
    <text evidence="2 14">Cofactor biosynthesis; FMN biosynthesis; FMN from riboflavin (ATP route): step 1/1.</text>
</comment>
<dbReference type="PIRSF" id="PIRSF004491">
    <property type="entry name" value="FAD_Synth"/>
    <property type="match status" value="1"/>
</dbReference>
<dbReference type="PANTHER" id="PTHR22749:SF6">
    <property type="entry name" value="RIBOFLAVIN KINASE"/>
    <property type="match status" value="1"/>
</dbReference>
<evidence type="ECO:0000256" key="6">
    <source>
        <dbReference type="ARBA" id="ARBA00022695"/>
    </source>
</evidence>
<comment type="pathway">
    <text evidence="1 14">Cofactor biosynthesis; FAD biosynthesis; FAD from FMN: step 1/1.</text>
</comment>
<organism evidence="16 17">
    <name type="scientific">Anthropogastromicrobium aceti</name>
    <dbReference type="NCBI Taxonomy" id="2981768"/>
    <lineage>
        <taxon>Bacteria</taxon>
        <taxon>Bacillati</taxon>
        <taxon>Bacillota</taxon>
        <taxon>Clostridia</taxon>
        <taxon>Lachnospirales</taxon>
        <taxon>Lachnospiraceae</taxon>
        <taxon>Anthropogastromicrobium</taxon>
    </lineage>
</organism>
<dbReference type="PANTHER" id="PTHR22749">
    <property type="entry name" value="RIBOFLAVIN KINASE/FMN ADENYLYLTRANSFERASE"/>
    <property type="match status" value="1"/>
</dbReference>
<evidence type="ECO:0000256" key="9">
    <source>
        <dbReference type="ARBA" id="ARBA00022827"/>
    </source>
</evidence>
<dbReference type="NCBIfam" id="TIGR00083">
    <property type="entry name" value="ribF"/>
    <property type="match status" value="1"/>
</dbReference>
<dbReference type="NCBIfam" id="NF004162">
    <property type="entry name" value="PRK05627.1-5"/>
    <property type="match status" value="1"/>
</dbReference>
<gene>
    <name evidence="16" type="ORF">LKD48_09290</name>
</gene>
<dbReference type="RefSeq" id="WP_308731860.1">
    <property type="nucleotide sequence ID" value="NZ_JAJEQN010000021.1"/>
</dbReference>
<keyword evidence="5 14" id="KW-0808">Transferase</keyword>
<keyword evidence="6 14" id="KW-0548">Nucleotidyltransferase</keyword>
<evidence type="ECO:0000256" key="7">
    <source>
        <dbReference type="ARBA" id="ARBA00022741"/>
    </source>
</evidence>
<dbReference type="Proteomes" id="UP001198200">
    <property type="component" value="Unassembled WGS sequence"/>
</dbReference>
<keyword evidence="3 14" id="KW-0285">Flavoprotein</keyword>
<dbReference type="SUPFAM" id="SSF82114">
    <property type="entry name" value="Riboflavin kinase-like"/>
    <property type="match status" value="1"/>
</dbReference>
<keyword evidence="7 14" id="KW-0547">Nucleotide-binding</keyword>
<evidence type="ECO:0000256" key="1">
    <source>
        <dbReference type="ARBA" id="ARBA00004726"/>
    </source>
</evidence>
<dbReference type="SMART" id="SM00904">
    <property type="entry name" value="Flavokinase"/>
    <property type="match status" value="1"/>
</dbReference>
<dbReference type="InterPro" id="IPR002606">
    <property type="entry name" value="Riboflavin_kinase_bac"/>
</dbReference>
<evidence type="ECO:0000256" key="4">
    <source>
        <dbReference type="ARBA" id="ARBA00022643"/>
    </source>
</evidence>
<dbReference type="Gene3D" id="2.40.30.30">
    <property type="entry name" value="Riboflavin kinase-like"/>
    <property type="match status" value="1"/>
</dbReference>
<comment type="catalytic activity">
    <reaction evidence="12 14">
        <text>riboflavin + ATP = FMN + ADP + H(+)</text>
        <dbReference type="Rhea" id="RHEA:14357"/>
        <dbReference type="ChEBI" id="CHEBI:15378"/>
        <dbReference type="ChEBI" id="CHEBI:30616"/>
        <dbReference type="ChEBI" id="CHEBI:57986"/>
        <dbReference type="ChEBI" id="CHEBI:58210"/>
        <dbReference type="ChEBI" id="CHEBI:456216"/>
        <dbReference type="EC" id="2.7.1.26"/>
    </reaction>
</comment>
<evidence type="ECO:0000256" key="2">
    <source>
        <dbReference type="ARBA" id="ARBA00005201"/>
    </source>
</evidence>
<dbReference type="EC" id="2.7.1.26" evidence="14"/>
<keyword evidence="10 14" id="KW-0067">ATP-binding</keyword>
<dbReference type="EMBL" id="JAJEQN010000021">
    <property type="protein sequence ID" value="MCC2221825.1"/>
    <property type="molecule type" value="Genomic_DNA"/>
</dbReference>
<evidence type="ECO:0000256" key="11">
    <source>
        <dbReference type="ARBA" id="ARBA00023268"/>
    </source>
</evidence>
<evidence type="ECO:0000256" key="12">
    <source>
        <dbReference type="ARBA" id="ARBA00047880"/>
    </source>
</evidence>
<evidence type="ECO:0000259" key="15">
    <source>
        <dbReference type="SMART" id="SM00904"/>
    </source>
</evidence>
<dbReference type="InterPro" id="IPR014729">
    <property type="entry name" value="Rossmann-like_a/b/a_fold"/>
</dbReference>
<sequence>MQVICNTEDFQITEKTAVTLGKFDGIHKGHQRLLNALLEKKKQGLKTVVFTFFVPPIPGREDVRQLTPNDEKKKFLEAYGIDYLIEYPFTEKVRHTAPKDFIREILFKKLCAAFVAAGPDFCFGYERKGNVALLEKMSSLCGYEFEVFDKVSYKGEPISSSRIRACISEGQMEDACEMLDRPFSLSGTVIHGKAIGHTIGFATMNLVWPEDKLLVPIGVYLSKVKIGGNTYQAITNVGHRPTVEKDAAKSDLLLEAHLLQYSQMAYGEEIEVSLFHYERPEVRFSGLDALKEQLKKDTLACVTYFEERGNDGKKEGFIEEKA</sequence>
<proteinExistence type="inferred from homology"/>
<dbReference type="GO" id="GO:0009231">
    <property type="term" value="P:riboflavin biosynthetic process"/>
    <property type="evidence" value="ECO:0007669"/>
    <property type="project" value="InterPro"/>
</dbReference>
<evidence type="ECO:0000256" key="10">
    <source>
        <dbReference type="ARBA" id="ARBA00022840"/>
    </source>
</evidence>
<dbReference type="Pfam" id="PF06574">
    <property type="entry name" value="FAD_syn"/>
    <property type="match status" value="1"/>
</dbReference>
<evidence type="ECO:0000256" key="8">
    <source>
        <dbReference type="ARBA" id="ARBA00022777"/>
    </source>
</evidence>
<evidence type="ECO:0000256" key="14">
    <source>
        <dbReference type="PIRNR" id="PIRNR004491"/>
    </source>
</evidence>
<dbReference type="InterPro" id="IPR015865">
    <property type="entry name" value="Riboflavin_kinase_bac/euk"/>
</dbReference>
<comment type="caution">
    <text evidence="16">The sequence shown here is derived from an EMBL/GenBank/DDBJ whole genome shotgun (WGS) entry which is preliminary data.</text>
</comment>
<keyword evidence="4 14" id="KW-0288">FMN</keyword>
<dbReference type="CDD" id="cd02064">
    <property type="entry name" value="FAD_synthetase_N"/>
    <property type="match status" value="1"/>
</dbReference>